<sequence>MWNRQSSTEVSQVSAGWGHDGHCTTVSSYTDFVLETCRTGRWLHLYQPYQPLLNSKLYSSGPKVRKGCAGSSNHVDWASGYSVLPAIWDIYLGSKAQFVRKLLG</sequence>
<keyword evidence="2" id="KW-1185">Reference proteome</keyword>
<dbReference type="EMBL" id="CM009750">
    <property type="protein sequence ID" value="PUZ70887.1"/>
    <property type="molecule type" value="Genomic_DNA"/>
</dbReference>
<dbReference type="Gramene" id="PUZ70887">
    <property type="protein sequence ID" value="PUZ70887"/>
    <property type="gene ID" value="GQ55_2G271600"/>
</dbReference>
<name>A0A2T7EST5_9POAL</name>
<organism evidence="1 2">
    <name type="scientific">Panicum hallii var. hallii</name>
    <dbReference type="NCBI Taxonomy" id="1504633"/>
    <lineage>
        <taxon>Eukaryota</taxon>
        <taxon>Viridiplantae</taxon>
        <taxon>Streptophyta</taxon>
        <taxon>Embryophyta</taxon>
        <taxon>Tracheophyta</taxon>
        <taxon>Spermatophyta</taxon>
        <taxon>Magnoliopsida</taxon>
        <taxon>Liliopsida</taxon>
        <taxon>Poales</taxon>
        <taxon>Poaceae</taxon>
        <taxon>PACMAD clade</taxon>
        <taxon>Panicoideae</taxon>
        <taxon>Panicodae</taxon>
        <taxon>Paniceae</taxon>
        <taxon>Panicinae</taxon>
        <taxon>Panicum</taxon>
        <taxon>Panicum sect. Panicum</taxon>
    </lineage>
</organism>
<dbReference type="AlphaFoldDB" id="A0A2T7EST5"/>
<dbReference type="Proteomes" id="UP000244336">
    <property type="component" value="Chromosome 2"/>
</dbReference>
<reference evidence="1 2" key="1">
    <citation type="submission" date="2018-04" db="EMBL/GenBank/DDBJ databases">
        <title>WGS assembly of Panicum hallii var. hallii HAL2.</title>
        <authorList>
            <person name="Lovell J."/>
            <person name="Jenkins J."/>
            <person name="Lowry D."/>
            <person name="Mamidi S."/>
            <person name="Sreedasyam A."/>
            <person name="Weng X."/>
            <person name="Barry K."/>
            <person name="Bonette J."/>
            <person name="Campitelli B."/>
            <person name="Daum C."/>
            <person name="Gordon S."/>
            <person name="Gould B."/>
            <person name="Lipzen A."/>
            <person name="MacQueen A."/>
            <person name="Palacio-Mejia J."/>
            <person name="Plott C."/>
            <person name="Shakirov E."/>
            <person name="Shu S."/>
            <person name="Yoshinaga Y."/>
            <person name="Zane M."/>
            <person name="Rokhsar D."/>
            <person name="Grimwood J."/>
            <person name="Schmutz J."/>
            <person name="Juenger T."/>
        </authorList>
    </citation>
    <scope>NUCLEOTIDE SEQUENCE [LARGE SCALE GENOMIC DNA]</scope>
    <source>
        <strain evidence="2">cv. HAL2</strain>
    </source>
</reference>
<evidence type="ECO:0000313" key="1">
    <source>
        <dbReference type="EMBL" id="PUZ70887.1"/>
    </source>
</evidence>
<accession>A0A2T7EST5</accession>
<evidence type="ECO:0000313" key="2">
    <source>
        <dbReference type="Proteomes" id="UP000244336"/>
    </source>
</evidence>
<gene>
    <name evidence="1" type="ORF">GQ55_2G271600</name>
</gene>
<proteinExistence type="predicted"/>
<protein>
    <submittedName>
        <fullName evidence="1">Uncharacterized protein</fullName>
    </submittedName>
</protein>